<name>A0A9P1DSZ4_9DINO</name>
<dbReference type="Gene3D" id="3.40.50.720">
    <property type="entry name" value="NAD(P)-binding Rossmann-like Domain"/>
    <property type="match status" value="1"/>
</dbReference>
<proteinExistence type="predicted"/>
<dbReference type="InterPro" id="IPR049900">
    <property type="entry name" value="PKS_mFAS_DH"/>
</dbReference>
<dbReference type="Pfam" id="PF08659">
    <property type="entry name" value="KR"/>
    <property type="match status" value="1"/>
</dbReference>
<evidence type="ECO:0000256" key="2">
    <source>
        <dbReference type="ARBA" id="ARBA00022553"/>
    </source>
</evidence>
<dbReference type="InterPro" id="IPR050091">
    <property type="entry name" value="PKS_NRPS_Biosynth_Enz"/>
</dbReference>
<feature type="active site" description="Proton acceptor; for dehydratase activity" evidence="4">
    <location>
        <position position="775"/>
    </location>
</feature>
<gene>
    <name evidence="7" type="ORF">C1SCF055_LOCUS40624</name>
</gene>
<dbReference type="InterPro" id="IPR013968">
    <property type="entry name" value="PKS_KR"/>
</dbReference>
<dbReference type="PANTHER" id="PTHR43775">
    <property type="entry name" value="FATTY ACID SYNTHASE"/>
    <property type="match status" value="1"/>
</dbReference>
<feature type="active site" description="Proton donor; for dehydratase activity" evidence="4">
    <location>
        <position position="940"/>
    </location>
</feature>
<dbReference type="SMART" id="SM00825">
    <property type="entry name" value="PKS_KS"/>
    <property type="match status" value="1"/>
</dbReference>
<feature type="region of interest" description="N-terminal hotdog fold" evidence="4">
    <location>
        <begin position="741"/>
        <end position="861"/>
    </location>
</feature>
<dbReference type="SUPFAM" id="SSF52151">
    <property type="entry name" value="FabD/lysophospholipase-like"/>
    <property type="match status" value="1"/>
</dbReference>
<keyword evidence="1" id="KW-0596">Phosphopantetheine</keyword>
<dbReference type="InterPro" id="IPR020807">
    <property type="entry name" value="PKS_DH"/>
</dbReference>
<dbReference type="Gene3D" id="3.10.129.110">
    <property type="entry name" value="Polyketide synthase dehydratase"/>
    <property type="match status" value="1"/>
</dbReference>
<dbReference type="Gene3D" id="3.40.366.10">
    <property type="entry name" value="Malonyl-Coenzyme A Acyl Carrier Protein, domain 2"/>
    <property type="match status" value="1"/>
</dbReference>
<keyword evidence="3" id="KW-0808">Transferase</keyword>
<reference evidence="8 9" key="2">
    <citation type="submission" date="2024-05" db="EMBL/GenBank/DDBJ databases">
        <authorList>
            <person name="Chen Y."/>
            <person name="Shah S."/>
            <person name="Dougan E. K."/>
            <person name="Thang M."/>
            <person name="Chan C."/>
        </authorList>
    </citation>
    <scope>NUCLEOTIDE SEQUENCE [LARGE SCALE GENOMIC DNA]</scope>
</reference>
<feature type="domain" description="Ketosynthase family 3 (KS3)" evidence="5">
    <location>
        <begin position="12"/>
        <end position="430"/>
    </location>
</feature>
<accession>A0A9P1DSZ4</accession>
<dbReference type="InterPro" id="IPR020841">
    <property type="entry name" value="PKS_Beta-ketoAc_synthase_dom"/>
</dbReference>
<dbReference type="InterPro" id="IPR016036">
    <property type="entry name" value="Malonyl_transacylase_ACP-bd"/>
</dbReference>
<feature type="region of interest" description="C-terminal hotdog fold" evidence="4">
    <location>
        <begin position="876"/>
        <end position="1024"/>
    </location>
</feature>
<dbReference type="InterPro" id="IPR016039">
    <property type="entry name" value="Thiolase-like"/>
</dbReference>
<dbReference type="Pfam" id="PF14765">
    <property type="entry name" value="PS-DH"/>
    <property type="match status" value="1"/>
</dbReference>
<organism evidence="7">
    <name type="scientific">Cladocopium goreaui</name>
    <dbReference type="NCBI Taxonomy" id="2562237"/>
    <lineage>
        <taxon>Eukaryota</taxon>
        <taxon>Sar</taxon>
        <taxon>Alveolata</taxon>
        <taxon>Dinophyceae</taxon>
        <taxon>Suessiales</taxon>
        <taxon>Symbiodiniaceae</taxon>
        <taxon>Cladocopium</taxon>
    </lineage>
</organism>
<evidence type="ECO:0000256" key="1">
    <source>
        <dbReference type="ARBA" id="ARBA00022450"/>
    </source>
</evidence>
<dbReference type="CDD" id="cd00833">
    <property type="entry name" value="PKS"/>
    <property type="match status" value="1"/>
</dbReference>
<dbReference type="InterPro" id="IPR042104">
    <property type="entry name" value="PKS_dehydratase_sf"/>
</dbReference>
<dbReference type="SUPFAM" id="SSF51735">
    <property type="entry name" value="NAD(P)-binding Rossmann-fold domains"/>
    <property type="match status" value="1"/>
</dbReference>
<dbReference type="GO" id="GO:0004312">
    <property type="term" value="F:fatty acid synthase activity"/>
    <property type="evidence" value="ECO:0007669"/>
    <property type="project" value="TreeGrafter"/>
</dbReference>
<evidence type="ECO:0000256" key="4">
    <source>
        <dbReference type="PROSITE-ProRule" id="PRU01363"/>
    </source>
</evidence>
<evidence type="ECO:0000313" key="9">
    <source>
        <dbReference type="Proteomes" id="UP001152797"/>
    </source>
</evidence>
<dbReference type="SMART" id="SM00826">
    <property type="entry name" value="PKS_DH"/>
    <property type="match status" value="1"/>
</dbReference>
<dbReference type="OrthoDB" id="329835at2759"/>
<dbReference type="EMBL" id="CAMXCT010006553">
    <property type="protein sequence ID" value="CAI4015819.1"/>
    <property type="molecule type" value="Genomic_DNA"/>
</dbReference>
<dbReference type="InterPro" id="IPR016035">
    <property type="entry name" value="Acyl_Trfase/lysoPLipase"/>
</dbReference>
<dbReference type="Gene3D" id="3.40.47.10">
    <property type="match status" value="2"/>
</dbReference>
<dbReference type="PROSITE" id="PS52004">
    <property type="entry name" value="KS3_2"/>
    <property type="match status" value="1"/>
</dbReference>
<dbReference type="Gene3D" id="3.40.50.1820">
    <property type="entry name" value="alpha/beta hydrolase"/>
    <property type="match status" value="1"/>
</dbReference>
<keyword evidence="2" id="KW-0597">Phosphoprotein</keyword>
<reference evidence="7" key="1">
    <citation type="submission" date="2022-10" db="EMBL/GenBank/DDBJ databases">
        <authorList>
            <person name="Chen Y."/>
            <person name="Dougan E. K."/>
            <person name="Chan C."/>
            <person name="Rhodes N."/>
            <person name="Thang M."/>
        </authorList>
    </citation>
    <scope>NUCLEOTIDE SEQUENCE</scope>
</reference>
<evidence type="ECO:0000256" key="3">
    <source>
        <dbReference type="ARBA" id="ARBA00022679"/>
    </source>
</evidence>
<evidence type="ECO:0000313" key="8">
    <source>
        <dbReference type="EMBL" id="CAL4803131.1"/>
    </source>
</evidence>
<dbReference type="EMBL" id="CAMXCT020006553">
    <property type="protein sequence ID" value="CAL1169194.1"/>
    <property type="molecule type" value="Genomic_DNA"/>
</dbReference>
<dbReference type="InterPro" id="IPR029058">
    <property type="entry name" value="AB_hydrolase_fold"/>
</dbReference>
<dbReference type="SUPFAM" id="SSF53474">
    <property type="entry name" value="alpha/beta-Hydrolases"/>
    <property type="match status" value="1"/>
</dbReference>
<dbReference type="Pfam" id="PF21089">
    <property type="entry name" value="PKS_DH_N"/>
    <property type="match status" value="1"/>
</dbReference>
<dbReference type="InterPro" id="IPR014030">
    <property type="entry name" value="Ketoacyl_synth_N"/>
</dbReference>
<dbReference type="SMART" id="SM00827">
    <property type="entry name" value="PKS_AT"/>
    <property type="match status" value="1"/>
</dbReference>
<dbReference type="CDD" id="cd05274">
    <property type="entry name" value="KR_FAS_SDR_x"/>
    <property type="match status" value="1"/>
</dbReference>
<dbReference type="Pfam" id="PF00109">
    <property type="entry name" value="ketoacyl-synt"/>
    <property type="match status" value="1"/>
</dbReference>
<dbReference type="GO" id="GO:0006633">
    <property type="term" value="P:fatty acid biosynthetic process"/>
    <property type="evidence" value="ECO:0007669"/>
    <property type="project" value="TreeGrafter"/>
</dbReference>
<sequence length="2099" mass="233718">MLLPQPSTLRRLVFVRECASVKQFPEDTVCATRWMKLEDKEDFTSEIPASRWDVAFYVCTNDEVPGKVYISRGGFVPDDVLYGFEAQYFRMNPNEARAMDPQCRMMLELAAETAEPCGYSKSKESTSYQEKHDVSCIMGQTSSEYLSASTLHANQRQTGRFTNTGTNTCMLSNRISYTFNFKGASFTVDTACSSALYAFIMSVQQIQHGRAGALAGGANALLLPTTFIGFCAAGMLSPDGRCKSFDNNADGYARSEGSGVMENDGRTDGVAVPSGDSQKAMFAKAMEDAGVTGNDVGYVPQGQNLETRLRARRGAGASGIAGIMNLVLMMRHSKLVQLCPSAFKQRRTDVDWDALGISPLAEDGQWREHVGFVSSFGFGGASAVCGFQQADTCDTTRTEQPNPHLTVAKRGPIVFVFSGMGTQKPGMLQNMPPEALTELSKIKLQLQMLGFDLDKNVLPEGPEGEDTQISQVLIFAHQVCLARWFIEKGVKPDICIGHSLGEVAAFHIAGRISLEDAVRIIFFRAKHLQQTGPGRMMAVKSDEASVKNVIQEVHGSIDIAAYNSPSDFAVTGTEEEMRDLKDKMDQKKMDSVELYNVKKAFHSKHVQDVPGLSWPSFRSFKACWDLHRRELVSTVTGKHVAEDERMTAAYWGDNLRKPVLFSEGIEAILQQHPNSNFIEIAASSHLCRCIKKLGTGRCRKGSELCRQLPGGEKWARPWKREMLRLQGSIMEQVLRPQGQQHPLLGGALKLSEESGRKFFENQNFSIAGACWMADHKIQGQVICPGMAFVEVFLECARQCKARELAELEVRDVEFKNFLDMTLSAQTVFHLGSSEHMTFSSLRGEEWKLHAKAKIVQCAELLDQHMEPVIPGTDSGWTCMPSEELYRKLADFFHLGPAFQGIKHLWHRTEGKKIEVVTEISLQEGERCRIQQYNIHPALLDSIIQSGLGFILVSGGDFRGVPYHLGACRLLRCGKDLPCELLARCDGTREENRFRLDVEAFDHCGQLVCSIQGLFFKNMDLTPSPLVGLRLKWEVLQDQFSSVDSGHGMEKWRFFWMRGEGSEMSDLEEFFKTRTAAKHSFFPAAEHDLTGVDHVAIVANFFDDEQDMDKLLELLHPIIGFYRLADRLRSDLTITLVTHGGVAEREEGFLPDVDPIQAMISQMGIAFAHETSQLRIRLLDLPHRRTPITWNQFADVEKCLMQWPQSSEQVLRWMKQTGEIQAQAQIFAPSLLETLYDPQILSESEEKKLPIESLSWAVERRPGANAVLTWSADDLQMSESIPLSPAVDSRRVLTRLEAWLAPYMLRYLDYDGRIVLLQGLVDQVDIDRLEAVSKNMRCQEILVIQENLRECVPSGRSSSVKVGEVSAQAEGLLGKVAAFAKKGGVTLLSLMAPPQRVAQVAKVVAGSPMSKVVWKTDIHSLMKPEGSGGSILAKSINLMLEEEAWLCTFEDVQAETKLRVRSGTYVVAGGTRGLGLQMAQWLQAHGASTVVILGRTKPLELPEKLVFKECDVTQKDRVKAALGEVPPPIAGIISMATEYHDKPLASVEDTDLKKAIRVKVLCALHLHQASEELNLGCEMQFLAVSSIATLFGNHSQAAYVMANRYVEGLMQHRRAMSLHGSFMNVGVISDVGFAAEQNLVREWQARGIKAVSSADVCLAMGQMLARNLPSLGLSRKVDTMAYFQAFPHLVHNMEKWGNLSRLKWLMVEQEFQAVKEQLKEQPSMLGQTLHGKSAEEKEVLVEGMVASMVGKALNVDPKELKGNLEDYSLDSQSADQIRRQLTQKFKVNVDLLLIMKKGVKEISASIVAQLDDSSGSKWWRLMKVMAAPRQLLLCVPPNGLGTLEFESWLSHLEIPLLCAAPPGWQDRSEEACVDDAKLLTNYLFEDLLELLQKKGWTDLPLILYGHSFGARIAFSLAKEIEANSELRLEQFCPAAWCAPGTSYHKRYPEHMKVEPEKLTEDADFVKGQLRCFEFLPDLSEKSAEVILRTGRCVAASLKMLKQDWAVLHGQLKCPIIAFAGGRDAFMTVDDMRNWSLCSESFSLILVEGDHAFLTSTGKEICGTIISAVNHPDQGLQILKAKSNRTHLDVTWERRAAVAKV</sequence>
<dbReference type="InterPro" id="IPR014043">
    <property type="entry name" value="Acyl_transferase_dom"/>
</dbReference>
<dbReference type="InterPro" id="IPR057326">
    <property type="entry name" value="KR_dom"/>
</dbReference>
<dbReference type="Proteomes" id="UP001152797">
    <property type="component" value="Unassembled WGS sequence"/>
</dbReference>
<protein>
    <submittedName>
        <fullName evidence="8">Type I polyketide synthase</fullName>
    </submittedName>
</protein>
<comment type="caution">
    <text evidence="7">The sequence shown here is derived from an EMBL/GenBank/DDBJ whole genome shotgun (WGS) entry which is preliminary data.</text>
</comment>
<dbReference type="SUPFAM" id="SSF55048">
    <property type="entry name" value="Probable ACP-binding domain of malonyl-CoA ACP transacylase"/>
    <property type="match status" value="1"/>
</dbReference>
<dbReference type="SUPFAM" id="SSF53901">
    <property type="entry name" value="Thiolase-like"/>
    <property type="match status" value="2"/>
</dbReference>
<dbReference type="InterPro" id="IPR001031">
    <property type="entry name" value="Thioesterase"/>
</dbReference>
<dbReference type="InterPro" id="IPR036291">
    <property type="entry name" value="NAD(P)-bd_dom_sf"/>
</dbReference>
<dbReference type="PROSITE" id="PS52019">
    <property type="entry name" value="PKS_MFAS_DH"/>
    <property type="match status" value="1"/>
</dbReference>
<dbReference type="SMART" id="SM00822">
    <property type="entry name" value="PKS_KR"/>
    <property type="match status" value="1"/>
</dbReference>
<evidence type="ECO:0000313" key="7">
    <source>
        <dbReference type="EMBL" id="CAI4015819.1"/>
    </source>
</evidence>
<evidence type="ECO:0000259" key="6">
    <source>
        <dbReference type="PROSITE" id="PS52019"/>
    </source>
</evidence>
<feature type="domain" description="PKS/mFAS DH" evidence="6">
    <location>
        <begin position="741"/>
        <end position="1024"/>
    </location>
</feature>
<dbReference type="InterPro" id="IPR049551">
    <property type="entry name" value="PKS_DH_C"/>
</dbReference>
<dbReference type="Pfam" id="PF00698">
    <property type="entry name" value="Acyl_transf_1"/>
    <property type="match status" value="1"/>
</dbReference>
<dbReference type="PANTHER" id="PTHR43775:SF37">
    <property type="entry name" value="SI:DKEY-61P9.11"/>
    <property type="match status" value="1"/>
</dbReference>
<keyword evidence="9" id="KW-1185">Reference proteome</keyword>
<dbReference type="EMBL" id="CAMXCT030006553">
    <property type="protein sequence ID" value="CAL4803131.1"/>
    <property type="molecule type" value="Genomic_DNA"/>
</dbReference>
<dbReference type="InterPro" id="IPR001227">
    <property type="entry name" value="Ac_transferase_dom_sf"/>
</dbReference>
<evidence type="ECO:0000259" key="5">
    <source>
        <dbReference type="PROSITE" id="PS52004"/>
    </source>
</evidence>
<dbReference type="InterPro" id="IPR049552">
    <property type="entry name" value="PKS_DH_N"/>
</dbReference>
<dbReference type="Pfam" id="PF00975">
    <property type="entry name" value="Thioesterase"/>
    <property type="match status" value="1"/>
</dbReference>